<evidence type="ECO:0000256" key="12">
    <source>
        <dbReference type="ARBA" id="ARBA00032426"/>
    </source>
</evidence>
<dbReference type="Gene3D" id="1.25.40.340">
    <property type="match status" value="1"/>
</dbReference>
<keyword evidence="21" id="KW-1185">Reference proteome</keyword>
<comment type="catalytic activity">
    <reaction evidence="16">
        <text>FAD = riboflavin cyclic-4',5'-phosphate + AMP + H(+)</text>
        <dbReference type="Rhea" id="RHEA:13729"/>
        <dbReference type="ChEBI" id="CHEBI:15378"/>
        <dbReference type="ChEBI" id="CHEBI:57692"/>
        <dbReference type="ChEBI" id="CHEBI:76202"/>
        <dbReference type="ChEBI" id="CHEBI:456215"/>
        <dbReference type="EC" id="4.6.1.15"/>
    </reaction>
</comment>
<keyword evidence="7" id="KW-0808">Transferase</keyword>
<comment type="similarity">
    <text evidence="2">Belongs to the dihydroxyacetone kinase (DAK) family.</text>
</comment>
<dbReference type="Pfam" id="PF02734">
    <property type="entry name" value="Dak2"/>
    <property type="match status" value="1"/>
</dbReference>
<evidence type="ECO:0000259" key="19">
    <source>
        <dbReference type="PROSITE" id="PS51481"/>
    </source>
</evidence>
<sequence length="585" mass="61579">MPAFQLLASSEKCVDEGLLAVAATNPGLYLIPQHRLMVERGRLVKGRSGDRRKVALVSGGGSGHEPFSVGYVGVGMLAASTAGHIFTSPPPTDIAAAITAVGRDNPEGVLVIVFNYTGDRINFGLAVERCRAAGMKVEMYISGEDCALTQLEGTAGRRGLCGTLFIFKIVGALVEGGASLEEAVDTCRKLGNALGTIGVAASGCTLPGGTSPLFEVPEGRLELGLGVHGETGAATIKAGSPKEVVETMLTQLTRKDSTTRLPLQEGDKVAVMVNNMGCLSQLEMNNLTKEIVSQLQSLGVSVERVYAGMMMTSLDMRGLHMSVLRLLDPAWLPLLDAPTTAPAWTAPCLLNHFTAGEVLIPNLTLTLTQEKMDHDYIFSEEAQAQTLKACLESVVSQLPRHEQDLNILDTVCGDGDCGSTLMKGITVLSKWMSTLPVTQPRQVLNVLGEVSADAMGGTSGGLYSIMFTAIAASLSSTASSSRKMWAAALRAGCQAISKYGGATQGDRTMLDALVPAVEALEAGSDDDDLRSLLKAMAAAADDGAKMTANMKARAGRATYVRVENVKREDAGARSVVHILQAMAQY</sequence>
<evidence type="ECO:0000256" key="16">
    <source>
        <dbReference type="ARBA" id="ARBA00048526"/>
    </source>
</evidence>
<dbReference type="InterPro" id="IPR050861">
    <property type="entry name" value="Dihydroxyacetone_Kinase"/>
</dbReference>
<dbReference type="GO" id="GO:0005524">
    <property type="term" value="F:ATP binding"/>
    <property type="evidence" value="ECO:0007669"/>
    <property type="project" value="UniProtKB-KW"/>
</dbReference>
<dbReference type="EC" id="4.6.1.15" evidence="5"/>
<dbReference type="EMBL" id="JARKIK010000041">
    <property type="protein sequence ID" value="KAK8737731.1"/>
    <property type="molecule type" value="Genomic_DNA"/>
</dbReference>
<dbReference type="InterPro" id="IPR004006">
    <property type="entry name" value="DhaK_dom"/>
</dbReference>
<dbReference type="GO" id="GO:0034012">
    <property type="term" value="F:FAD-AMP lyase (cyclizing) activity"/>
    <property type="evidence" value="ECO:0007669"/>
    <property type="project" value="UniProtKB-EC"/>
</dbReference>
<evidence type="ECO:0000256" key="17">
    <source>
        <dbReference type="ARBA" id="ARBA00048898"/>
    </source>
</evidence>
<evidence type="ECO:0000256" key="11">
    <source>
        <dbReference type="ARBA" id="ARBA00023285"/>
    </source>
</evidence>
<evidence type="ECO:0000256" key="9">
    <source>
        <dbReference type="ARBA" id="ARBA00022777"/>
    </source>
</evidence>
<feature type="domain" description="DhaL" evidence="18">
    <location>
        <begin position="385"/>
        <end position="584"/>
    </location>
</feature>
<evidence type="ECO:0000256" key="5">
    <source>
        <dbReference type="ARBA" id="ARBA00012578"/>
    </source>
</evidence>
<dbReference type="InterPro" id="IPR036117">
    <property type="entry name" value="DhaL_dom_sf"/>
</dbReference>
<protein>
    <recommendedName>
        <fullName evidence="6">Triokinase/FMN cyclase</fullName>
        <ecNumber evidence="4">2.7.1.28</ecNumber>
        <ecNumber evidence="3">2.7.1.29</ecNumber>
        <ecNumber evidence="5">4.6.1.15</ecNumber>
    </recommendedName>
    <alternativeName>
        <fullName evidence="12">Bifunctional ATP-dependent dihydroxyacetone kinase/FAD-AMP lyase (cyclizing)</fullName>
    </alternativeName>
</protein>
<dbReference type="GO" id="GO:0005829">
    <property type="term" value="C:cytosol"/>
    <property type="evidence" value="ECO:0007669"/>
    <property type="project" value="TreeGrafter"/>
</dbReference>
<dbReference type="PANTHER" id="PTHR28629:SF4">
    <property type="entry name" value="TRIOKINASE_FMN CYCLASE"/>
    <property type="match status" value="1"/>
</dbReference>
<dbReference type="FunFam" id="3.30.1180.20:FF:000001">
    <property type="entry name" value="Dihydroxyacetone kinase 1"/>
    <property type="match status" value="1"/>
</dbReference>
<evidence type="ECO:0000256" key="1">
    <source>
        <dbReference type="ARBA" id="ARBA00004778"/>
    </source>
</evidence>
<evidence type="ECO:0000313" key="21">
    <source>
        <dbReference type="Proteomes" id="UP001445076"/>
    </source>
</evidence>
<keyword evidence="11" id="KW-0170">Cobalt</keyword>
<comment type="caution">
    <text evidence="20">The sequence shown here is derived from an EMBL/GenBank/DDBJ whole genome shotgun (WGS) entry which is preliminary data.</text>
</comment>
<dbReference type="PANTHER" id="PTHR28629">
    <property type="entry name" value="TRIOKINASE/FMN CYCLASE"/>
    <property type="match status" value="1"/>
</dbReference>
<dbReference type="SUPFAM" id="SSF101473">
    <property type="entry name" value="DhaL-like"/>
    <property type="match status" value="1"/>
</dbReference>
<dbReference type="Gene3D" id="3.40.50.10440">
    <property type="entry name" value="Dihydroxyacetone kinase, domain 1"/>
    <property type="match status" value="1"/>
</dbReference>
<keyword evidence="10" id="KW-0067">ATP-binding</keyword>
<proteinExistence type="inferred from homology"/>
<evidence type="ECO:0000256" key="3">
    <source>
        <dbReference type="ARBA" id="ARBA00012107"/>
    </source>
</evidence>
<reference evidence="20" key="2">
    <citation type="submission" date="2024-01" db="EMBL/GenBank/DDBJ databases">
        <authorList>
            <person name="He J."/>
            <person name="Wang M."/>
            <person name="Zheng J."/>
            <person name="Liu Z."/>
        </authorList>
    </citation>
    <scope>NUCLEOTIDE SEQUENCE</scope>
    <source>
        <strain evidence="20">ZL_2023a</strain>
        <tissue evidence="20">Muscle</tissue>
    </source>
</reference>
<dbReference type="EC" id="2.7.1.29" evidence="3"/>
<dbReference type="GO" id="GO:0004371">
    <property type="term" value="F:glycerone kinase activity"/>
    <property type="evidence" value="ECO:0007669"/>
    <property type="project" value="UniProtKB-EC"/>
</dbReference>
<comment type="catalytic activity">
    <reaction evidence="17">
        <text>dihydroxyacetone + ATP = dihydroxyacetone phosphate + ADP + H(+)</text>
        <dbReference type="Rhea" id="RHEA:15773"/>
        <dbReference type="ChEBI" id="CHEBI:15378"/>
        <dbReference type="ChEBI" id="CHEBI:16016"/>
        <dbReference type="ChEBI" id="CHEBI:30616"/>
        <dbReference type="ChEBI" id="CHEBI:57642"/>
        <dbReference type="ChEBI" id="CHEBI:456216"/>
        <dbReference type="EC" id="2.7.1.29"/>
    </reaction>
</comment>
<dbReference type="SMART" id="SM01120">
    <property type="entry name" value="Dak2"/>
    <property type="match status" value="1"/>
</dbReference>
<reference evidence="20 21" key="1">
    <citation type="journal article" date="2024" name="BMC Genomics">
        <title>Genome assembly of redclaw crayfish (Cherax quadricarinatus) provides insights into its immune adaptation and hypoxia tolerance.</title>
        <authorList>
            <person name="Liu Z."/>
            <person name="Zheng J."/>
            <person name="Li H."/>
            <person name="Fang K."/>
            <person name="Wang S."/>
            <person name="He J."/>
            <person name="Zhou D."/>
            <person name="Weng S."/>
            <person name="Chi M."/>
            <person name="Gu Z."/>
            <person name="He J."/>
            <person name="Li F."/>
            <person name="Wang M."/>
        </authorList>
    </citation>
    <scope>NUCLEOTIDE SEQUENCE [LARGE SCALE GENOMIC DNA]</scope>
    <source>
        <strain evidence="20">ZL_2023a</strain>
    </source>
</reference>
<keyword evidence="9" id="KW-0418">Kinase</keyword>
<evidence type="ECO:0000259" key="18">
    <source>
        <dbReference type="PROSITE" id="PS51480"/>
    </source>
</evidence>
<dbReference type="InterPro" id="IPR004007">
    <property type="entry name" value="DhaL_dom"/>
</dbReference>
<dbReference type="GO" id="GO:0019563">
    <property type="term" value="P:glycerol catabolic process"/>
    <property type="evidence" value="ECO:0007669"/>
    <property type="project" value="TreeGrafter"/>
</dbReference>
<evidence type="ECO:0000256" key="13">
    <source>
        <dbReference type="ARBA" id="ARBA00045490"/>
    </source>
</evidence>
<evidence type="ECO:0000256" key="2">
    <source>
        <dbReference type="ARBA" id="ARBA00008757"/>
    </source>
</evidence>
<comment type="subunit">
    <text evidence="14">Homodimer. Interacts with IFIH1 (via the CARD domains), the interaction is inhibited by viral infection.</text>
</comment>
<dbReference type="PROSITE" id="PS51480">
    <property type="entry name" value="DHAL"/>
    <property type="match status" value="1"/>
</dbReference>
<evidence type="ECO:0000256" key="8">
    <source>
        <dbReference type="ARBA" id="ARBA00022741"/>
    </source>
</evidence>
<evidence type="ECO:0000256" key="14">
    <source>
        <dbReference type="ARBA" id="ARBA00046681"/>
    </source>
</evidence>
<evidence type="ECO:0000256" key="4">
    <source>
        <dbReference type="ARBA" id="ARBA00012110"/>
    </source>
</evidence>
<evidence type="ECO:0000256" key="15">
    <source>
        <dbReference type="ARBA" id="ARBA00047974"/>
    </source>
</evidence>
<evidence type="ECO:0000256" key="6">
    <source>
        <dbReference type="ARBA" id="ARBA00018932"/>
    </source>
</evidence>
<evidence type="ECO:0000313" key="20">
    <source>
        <dbReference type="EMBL" id="KAK8737730.1"/>
    </source>
</evidence>
<dbReference type="AlphaFoldDB" id="A0AAW0WZL6"/>
<name>A0AAW0WZL6_CHEQU</name>
<evidence type="ECO:0000256" key="10">
    <source>
        <dbReference type="ARBA" id="ARBA00022840"/>
    </source>
</evidence>
<dbReference type="Gene3D" id="3.30.1180.20">
    <property type="entry name" value="Dihydroxyacetone kinase, domain 2"/>
    <property type="match status" value="1"/>
</dbReference>
<organism evidence="20 21">
    <name type="scientific">Cherax quadricarinatus</name>
    <name type="common">Australian red claw crayfish</name>
    <dbReference type="NCBI Taxonomy" id="27406"/>
    <lineage>
        <taxon>Eukaryota</taxon>
        <taxon>Metazoa</taxon>
        <taxon>Ecdysozoa</taxon>
        <taxon>Arthropoda</taxon>
        <taxon>Crustacea</taxon>
        <taxon>Multicrustacea</taxon>
        <taxon>Malacostraca</taxon>
        <taxon>Eumalacostraca</taxon>
        <taxon>Eucarida</taxon>
        <taxon>Decapoda</taxon>
        <taxon>Pleocyemata</taxon>
        <taxon>Astacidea</taxon>
        <taxon>Parastacoidea</taxon>
        <taxon>Parastacidae</taxon>
        <taxon>Cherax</taxon>
    </lineage>
</organism>
<keyword evidence="8" id="KW-0547">Nucleotide-binding</keyword>
<dbReference type="FunFam" id="1.25.40.340:FF:000001">
    <property type="entry name" value="Dihydroxyacetone kinase 1"/>
    <property type="match status" value="1"/>
</dbReference>
<gene>
    <name evidence="20" type="ORF">OTU49_004214</name>
</gene>
<dbReference type="PROSITE" id="PS51481">
    <property type="entry name" value="DHAK"/>
    <property type="match status" value="1"/>
</dbReference>
<dbReference type="FunFam" id="3.40.50.10440:FF:000001">
    <property type="entry name" value="Dihydroxyacetone kinase, DhaK subunit"/>
    <property type="match status" value="1"/>
</dbReference>
<dbReference type="EMBL" id="JARKIK010000041">
    <property type="protein sequence ID" value="KAK8737730.1"/>
    <property type="molecule type" value="Genomic_DNA"/>
</dbReference>
<dbReference type="EC" id="2.7.1.28" evidence="4"/>
<dbReference type="GO" id="GO:0050354">
    <property type="term" value="F:triokinase activity"/>
    <property type="evidence" value="ECO:0007669"/>
    <property type="project" value="UniProtKB-EC"/>
</dbReference>
<evidence type="ECO:0000256" key="7">
    <source>
        <dbReference type="ARBA" id="ARBA00022679"/>
    </source>
</evidence>
<dbReference type="Proteomes" id="UP001445076">
    <property type="component" value="Unassembled WGS sequence"/>
</dbReference>
<dbReference type="SUPFAM" id="SSF82549">
    <property type="entry name" value="DAK1/DegV-like"/>
    <property type="match status" value="1"/>
</dbReference>
<feature type="domain" description="DhaK" evidence="19">
    <location>
        <begin position="9"/>
        <end position="344"/>
    </location>
</feature>
<comment type="catalytic activity">
    <reaction evidence="15">
        <text>D-glyceraldehyde + ATP = D-glyceraldehyde 3-phosphate + ADP + H(+)</text>
        <dbReference type="Rhea" id="RHEA:13941"/>
        <dbReference type="ChEBI" id="CHEBI:15378"/>
        <dbReference type="ChEBI" id="CHEBI:17378"/>
        <dbReference type="ChEBI" id="CHEBI:30616"/>
        <dbReference type="ChEBI" id="CHEBI:59776"/>
        <dbReference type="ChEBI" id="CHEBI:456216"/>
        <dbReference type="EC" id="2.7.1.28"/>
    </reaction>
</comment>
<comment type="function">
    <text evidence="13">Catalyzes both the phosphorylation of dihydroxyacetone and of glyceraldehyde, and the splitting of ribonucleoside diphosphate-X compounds among which FAD is the best substrate. Represses IFIH1-mediated cellular antiviral response.</text>
</comment>
<comment type="pathway">
    <text evidence="1">Polyol metabolism; glycerol fermentation; glycerone phosphate from glycerol (oxidative route): step 2/2.</text>
</comment>
<dbReference type="Pfam" id="PF02733">
    <property type="entry name" value="Dak1"/>
    <property type="match status" value="1"/>
</dbReference>
<accession>A0AAW0WZL6</accession>